<reference evidence="3" key="2">
    <citation type="submission" date="2012-11" db="EMBL/GenBank/DDBJ databases">
        <authorList>
            <person name="Kuo A."/>
            <person name="Curtis B.A."/>
            <person name="Tanifuji G."/>
            <person name="Burki F."/>
            <person name="Gruber A."/>
            <person name="Irimia M."/>
            <person name="Maruyama S."/>
            <person name="Arias M.C."/>
            <person name="Ball S.G."/>
            <person name="Gile G.H."/>
            <person name="Hirakawa Y."/>
            <person name="Hopkins J.F."/>
            <person name="Rensing S.A."/>
            <person name="Schmutz J."/>
            <person name="Symeonidi A."/>
            <person name="Elias M."/>
            <person name="Eveleigh R.J."/>
            <person name="Herman E.K."/>
            <person name="Klute M.J."/>
            <person name="Nakayama T."/>
            <person name="Obornik M."/>
            <person name="Reyes-Prieto A."/>
            <person name="Armbrust E.V."/>
            <person name="Aves S.J."/>
            <person name="Beiko R.G."/>
            <person name="Coutinho P."/>
            <person name="Dacks J.B."/>
            <person name="Durnford D.G."/>
            <person name="Fast N.M."/>
            <person name="Green B.R."/>
            <person name="Grisdale C."/>
            <person name="Hempe F."/>
            <person name="Henrissat B."/>
            <person name="Hoppner M.P."/>
            <person name="Ishida K.-I."/>
            <person name="Kim E."/>
            <person name="Koreny L."/>
            <person name="Kroth P.G."/>
            <person name="Liu Y."/>
            <person name="Malik S.-B."/>
            <person name="Maier U.G."/>
            <person name="McRose D."/>
            <person name="Mock T."/>
            <person name="Neilson J.A."/>
            <person name="Onodera N.T."/>
            <person name="Poole A.M."/>
            <person name="Pritham E.J."/>
            <person name="Richards T.A."/>
            <person name="Rocap G."/>
            <person name="Roy S.W."/>
            <person name="Sarai C."/>
            <person name="Schaack S."/>
            <person name="Shirato S."/>
            <person name="Slamovits C.H."/>
            <person name="Spencer D.F."/>
            <person name="Suzuki S."/>
            <person name="Worden A.Z."/>
            <person name="Zauner S."/>
            <person name="Barry K."/>
            <person name="Bell C."/>
            <person name="Bharti A.K."/>
            <person name="Crow J.A."/>
            <person name="Grimwood J."/>
            <person name="Kramer R."/>
            <person name="Lindquist E."/>
            <person name="Lucas S."/>
            <person name="Salamov A."/>
            <person name="McFadden G.I."/>
            <person name="Lane C.E."/>
            <person name="Keeling P.J."/>
            <person name="Gray M.W."/>
            <person name="Grigoriev I.V."/>
            <person name="Archibald J.M."/>
        </authorList>
    </citation>
    <scope>NUCLEOTIDE SEQUENCE</scope>
    <source>
        <strain evidence="3">CCMP2712</strain>
    </source>
</reference>
<evidence type="ECO:0000313" key="2">
    <source>
        <dbReference type="EnsemblProtists" id="EKX45251"/>
    </source>
</evidence>
<dbReference type="OrthoDB" id="10680200at2759"/>
<keyword evidence="3" id="KW-1185">Reference proteome</keyword>
<dbReference type="EnsemblProtists" id="EKX45251">
    <property type="protein sequence ID" value="EKX45251"/>
    <property type="gene ID" value="GUITHDRAFT_139166"/>
</dbReference>
<dbReference type="Proteomes" id="UP000011087">
    <property type="component" value="Unassembled WGS sequence"/>
</dbReference>
<proteinExistence type="predicted"/>
<evidence type="ECO:0000313" key="3">
    <source>
        <dbReference type="Proteomes" id="UP000011087"/>
    </source>
</evidence>
<dbReference type="RefSeq" id="XP_005832231.1">
    <property type="nucleotide sequence ID" value="XM_005832174.1"/>
</dbReference>
<name>L1J9N9_GUITC</name>
<accession>L1J9N9</accession>
<evidence type="ECO:0000313" key="1">
    <source>
        <dbReference type="EMBL" id="EKX45251.1"/>
    </source>
</evidence>
<protein>
    <submittedName>
        <fullName evidence="1 2">Uncharacterized protein</fullName>
    </submittedName>
</protein>
<gene>
    <name evidence="1" type="ORF">GUITHDRAFT_139166</name>
</gene>
<reference evidence="1 3" key="1">
    <citation type="journal article" date="2012" name="Nature">
        <title>Algal genomes reveal evolutionary mosaicism and the fate of nucleomorphs.</title>
        <authorList>
            <consortium name="DOE Joint Genome Institute"/>
            <person name="Curtis B.A."/>
            <person name="Tanifuji G."/>
            <person name="Burki F."/>
            <person name="Gruber A."/>
            <person name="Irimia M."/>
            <person name="Maruyama S."/>
            <person name="Arias M.C."/>
            <person name="Ball S.G."/>
            <person name="Gile G.H."/>
            <person name="Hirakawa Y."/>
            <person name="Hopkins J.F."/>
            <person name="Kuo A."/>
            <person name="Rensing S.A."/>
            <person name="Schmutz J."/>
            <person name="Symeonidi A."/>
            <person name="Elias M."/>
            <person name="Eveleigh R.J."/>
            <person name="Herman E.K."/>
            <person name="Klute M.J."/>
            <person name="Nakayama T."/>
            <person name="Obornik M."/>
            <person name="Reyes-Prieto A."/>
            <person name="Armbrust E.V."/>
            <person name="Aves S.J."/>
            <person name="Beiko R.G."/>
            <person name="Coutinho P."/>
            <person name="Dacks J.B."/>
            <person name="Durnford D.G."/>
            <person name="Fast N.M."/>
            <person name="Green B.R."/>
            <person name="Grisdale C.J."/>
            <person name="Hempel F."/>
            <person name="Henrissat B."/>
            <person name="Hoppner M.P."/>
            <person name="Ishida K."/>
            <person name="Kim E."/>
            <person name="Koreny L."/>
            <person name="Kroth P.G."/>
            <person name="Liu Y."/>
            <person name="Malik S.B."/>
            <person name="Maier U.G."/>
            <person name="McRose D."/>
            <person name="Mock T."/>
            <person name="Neilson J.A."/>
            <person name="Onodera N.T."/>
            <person name="Poole A.M."/>
            <person name="Pritham E.J."/>
            <person name="Richards T.A."/>
            <person name="Rocap G."/>
            <person name="Roy S.W."/>
            <person name="Sarai C."/>
            <person name="Schaack S."/>
            <person name="Shirato S."/>
            <person name="Slamovits C.H."/>
            <person name="Spencer D.F."/>
            <person name="Suzuki S."/>
            <person name="Worden A.Z."/>
            <person name="Zauner S."/>
            <person name="Barry K."/>
            <person name="Bell C."/>
            <person name="Bharti A.K."/>
            <person name="Crow J.A."/>
            <person name="Grimwood J."/>
            <person name="Kramer R."/>
            <person name="Lindquist E."/>
            <person name="Lucas S."/>
            <person name="Salamov A."/>
            <person name="McFadden G.I."/>
            <person name="Lane C.E."/>
            <person name="Keeling P.J."/>
            <person name="Gray M.W."/>
            <person name="Grigoriev I.V."/>
            <person name="Archibald J.M."/>
        </authorList>
    </citation>
    <scope>NUCLEOTIDE SEQUENCE</scope>
    <source>
        <strain evidence="1 3">CCMP2712</strain>
    </source>
</reference>
<dbReference type="KEGG" id="gtt:GUITHDRAFT_139166"/>
<reference evidence="2" key="3">
    <citation type="submission" date="2016-03" db="UniProtKB">
        <authorList>
            <consortium name="EnsemblProtists"/>
        </authorList>
    </citation>
    <scope>IDENTIFICATION</scope>
</reference>
<sequence>MSKEVADVALTTPLYAGGLSVCSLAMLMAAGSRQDIWSILNNVKLRGSSSETMNALSQAIRRLMTVPCLRVGASGLLLMVLGELRFRRAIRRLEIPLCRGAWNSFLACFCPGPLTTMIQALAAYSYTRLSASNQQMARWAVGVHAVGSMAAWVRSLRKIYSVRNSMSVLPRDVETGRDLKSIPETVEFIEIYFSSETTCPETDNRRIDTVLKSFSPAKRKAADCINIEQWDHSYKRLVVDRSCREKNSEDLSVTVKGLRPGLSYSMFVVGVSKGGVRGNQSKVDEAEREADELTGLQIFSFTTSGGILGSQALRFALAAVTCKCAREKTMIDAQAKLRTLMNSDPSGERSLRSSLRFEMCMEQLEQGPIFHSSYRDGDSSLRSVWEDPLAWEHLVSAAIAMVDDLRIVWWGNEKEEEEAPFFVACNSTIAVICISDQWRNDEMTLKPNNVVERVGFGRMQREASELLIDVCSKLHNSPQVWRFILHRELLVTGFGLAGAAAHLWSAQELKILSWPVVCKTFYSVALAPPFPGDTALASKVRASQDSAFENVFFPGDPVRYLPAYPLTYRLFSRVGPWFRCLLGSSIRVLILPAMLVSKLLLQSSPRLPDDLIRLLGARYHCVYSPPSVSYEHVGKTFLLQPQQPTATQEGQPEHVLVHEERQPWNISKYLRKQRQEDLRLHSLDLYHDKLIRLHSMTV</sequence>
<dbReference type="AlphaFoldDB" id="L1J9N9"/>
<dbReference type="EMBL" id="JH993000">
    <property type="protein sequence ID" value="EKX45251.1"/>
    <property type="molecule type" value="Genomic_DNA"/>
</dbReference>
<dbReference type="GeneID" id="17301931"/>
<dbReference type="PaxDb" id="55529-EKX45251"/>
<dbReference type="HOGENOM" id="CLU_395090_0_0_1"/>
<organism evidence="1">
    <name type="scientific">Guillardia theta (strain CCMP2712)</name>
    <name type="common">Cryptophyte</name>
    <dbReference type="NCBI Taxonomy" id="905079"/>
    <lineage>
        <taxon>Eukaryota</taxon>
        <taxon>Cryptophyceae</taxon>
        <taxon>Pyrenomonadales</taxon>
        <taxon>Geminigeraceae</taxon>
        <taxon>Guillardia</taxon>
    </lineage>
</organism>